<name>A0A812BER4_ACAPH</name>
<keyword evidence="4" id="KW-1185">Reference proteome</keyword>
<comment type="caution">
    <text evidence="3">The sequence shown here is derived from an EMBL/GenBank/DDBJ whole genome shotgun (WGS) entry which is preliminary data.</text>
</comment>
<gene>
    <name evidence="3" type="ORF">SPHA_15482</name>
</gene>
<reference evidence="3" key="1">
    <citation type="submission" date="2021-01" db="EMBL/GenBank/DDBJ databases">
        <authorList>
            <person name="Li R."/>
            <person name="Bekaert M."/>
        </authorList>
    </citation>
    <scope>NUCLEOTIDE SEQUENCE</scope>
    <source>
        <strain evidence="3">Farmed</strain>
    </source>
</reference>
<accession>A0A812BER4</accession>
<feature type="signal peptide" evidence="2">
    <location>
        <begin position="1"/>
        <end position="22"/>
    </location>
</feature>
<keyword evidence="2" id="KW-0732">Signal</keyword>
<evidence type="ECO:0000256" key="1">
    <source>
        <dbReference type="SAM" id="MobiDB-lite"/>
    </source>
</evidence>
<feature type="region of interest" description="Disordered" evidence="1">
    <location>
        <begin position="76"/>
        <end position="145"/>
    </location>
</feature>
<organism evidence="3 4">
    <name type="scientific">Acanthosepion pharaonis</name>
    <name type="common">Pharaoh cuttlefish</name>
    <name type="synonym">Sepia pharaonis</name>
    <dbReference type="NCBI Taxonomy" id="158019"/>
    <lineage>
        <taxon>Eukaryota</taxon>
        <taxon>Metazoa</taxon>
        <taxon>Spiralia</taxon>
        <taxon>Lophotrochozoa</taxon>
        <taxon>Mollusca</taxon>
        <taxon>Cephalopoda</taxon>
        <taxon>Coleoidea</taxon>
        <taxon>Decapodiformes</taxon>
        <taxon>Sepiida</taxon>
        <taxon>Sepiina</taxon>
        <taxon>Sepiidae</taxon>
        <taxon>Acanthosepion</taxon>
    </lineage>
</organism>
<evidence type="ECO:0000313" key="4">
    <source>
        <dbReference type="Proteomes" id="UP000597762"/>
    </source>
</evidence>
<evidence type="ECO:0000256" key="2">
    <source>
        <dbReference type="SAM" id="SignalP"/>
    </source>
</evidence>
<feature type="compositionally biased region" description="Low complexity" evidence="1">
    <location>
        <begin position="103"/>
        <end position="115"/>
    </location>
</feature>
<feature type="chain" id="PRO_5032846273" evidence="2">
    <location>
        <begin position="23"/>
        <end position="365"/>
    </location>
</feature>
<dbReference type="AlphaFoldDB" id="A0A812BER4"/>
<dbReference type="PANTHER" id="PTHR45786:SF74">
    <property type="entry name" value="ATP-DEPENDENT DNA HELICASE"/>
    <property type="match status" value="1"/>
</dbReference>
<dbReference type="EMBL" id="CAHIKZ030000538">
    <property type="protein sequence ID" value="CAE1224618.1"/>
    <property type="molecule type" value="Genomic_DNA"/>
</dbReference>
<dbReference type="OrthoDB" id="6153892at2759"/>
<dbReference type="PANTHER" id="PTHR45786">
    <property type="entry name" value="DNA BINDING PROTEIN-LIKE"/>
    <property type="match status" value="1"/>
</dbReference>
<dbReference type="Proteomes" id="UP000597762">
    <property type="component" value="Unassembled WGS sequence"/>
</dbReference>
<feature type="compositionally biased region" description="Polar residues" evidence="1">
    <location>
        <begin position="85"/>
        <end position="100"/>
    </location>
</feature>
<sequence length="365" mass="41643">MPANVNCCHKLLLFCLYYVAQRKWEEETEVEASLRLSSQSQRRQYVLSHETLGERNYRLYCKSVYAYSLKSKRKLPKRLQDNKKAASSQALLPSRQSPHQKATRNTANAAATSIRRSQETTAKKTTRNATKAASTSIQRSQESMAEKTACHAADAAATSVARVSESSVQKCTRRQRNAISTSAARAVEGPTERLEWLQVWFKLAFKYETDGNVQLPPFQELPAPLKALLEGSSPDSKHFLAKIRQYNCAFQITYFDGNAFREVGWNPTFMVQGQVYHRIGSLLPETDTDSTFLQIYFITDYNQWADARMGIIPENDKGQDNYPRRDIIMNLQQMLHETNSYVRSFKYALENNTSSDFIIVIDADK</sequence>
<proteinExistence type="predicted"/>
<evidence type="ECO:0000313" key="3">
    <source>
        <dbReference type="EMBL" id="CAE1224618.1"/>
    </source>
</evidence>
<protein>
    <submittedName>
        <fullName evidence="3">Uncharacterized protein</fullName>
    </submittedName>
</protein>